<keyword evidence="2" id="KW-0472">Membrane</keyword>
<accession>A0A399T1Z1</accession>
<dbReference type="GO" id="GO:0019867">
    <property type="term" value="C:outer membrane"/>
    <property type="evidence" value="ECO:0007669"/>
    <property type="project" value="InterPro"/>
</dbReference>
<dbReference type="EMBL" id="QWGR01000006">
    <property type="protein sequence ID" value="RIJ47963.1"/>
    <property type="molecule type" value="Genomic_DNA"/>
</dbReference>
<dbReference type="AlphaFoldDB" id="A0A399T1Z1"/>
<comment type="subcellular location">
    <subcellularLocation>
        <location evidence="1">Membrane</location>
    </subcellularLocation>
</comment>
<dbReference type="NCBIfam" id="NF047779">
    <property type="entry name" value="Omp85_fam"/>
    <property type="match status" value="1"/>
</dbReference>
<dbReference type="InterPro" id="IPR000184">
    <property type="entry name" value="Bac_surfAg_D15"/>
</dbReference>
<comment type="caution">
    <text evidence="5">The sequence shown here is derived from an EMBL/GenBank/DDBJ whole genome shotgun (WGS) entry which is preliminary data.</text>
</comment>
<dbReference type="Proteomes" id="UP000265926">
    <property type="component" value="Unassembled WGS sequence"/>
</dbReference>
<evidence type="ECO:0000313" key="6">
    <source>
        <dbReference type="Proteomes" id="UP000265926"/>
    </source>
</evidence>
<organism evidence="5 6">
    <name type="scientific">Maribellus luteus</name>
    <dbReference type="NCBI Taxonomy" id="2305463"/>
    <lineage>
        <taxon>Bacteria</taxon>
        <taxon>Pseudomonadati</taxon>
        <taxon>Bacteroidota</taxon>
        <taxon>Bacteroidia</taxon>
        <taxon>Marinilabiliales</taxon>
        <taxon>Prolixibacteraceae</taxon>
        <taxon>Maribellus</taxon>
    </lineage>
</organism>
<proteinExistence type="predicted"/>
<name>A0A399T1Z1_9BACT</name>
<dbReference type="RefSeq" id="WP_119438309.1">
    <property type="nucleotide sequence ID" value="NZ_QWGR01000006.1"/>
</dbReference>
<protein>
    <recommendedName>
        <fullName evidence="4">Bacterial surface antigen (D15) domain-containing protein</fullName>
    </recommendedName>
</protein>
<dbReference type="Gene3D" id="2.40.160.50">
    <property type="entry name" value="membrane protein fhac: a member of the omp85/tpsb transporter family"/>
    <property type="match status" value="1"/>
</dbReference>
<reference evidence="5 6" key="1">
    <citation type="submission" date="2018-08" db="EMBL/GenBank/DDBJ databases">
        <title>Pallidiluteibacterium maritimus gen. nov., sp. nov., isolated from coastal sediment.</title>
        <authorList>
            <person name="Zhou L.Y."/>
        </authorList>
    </citation>
    <scope>NUCLEOTIDE SEQUENCE [LARGE SCALE GENOMIC DNA]</scope>
    <source>
        <strain evidence="5 6">XSD2</strain>
    </source>
</reference>
<evidence type="ECO:0000256" key="2">
    <source>
        <dbReference type="ARBA" id="ARBA00023136"/>
    </source>
</evidence>
<keyword evidence="3" id="KW-0732">Signal</keyword>
<gene>
    <name evidence="5" type="ORF">D1614_12630</name>
</gene>
<evidence type="ECO:0000256" key="1">
    <source>
        <dbReference type="ARBA" id="ARBA00004370"/>
    </source>
</evidence>
<dbReference type="Pfam" id="PF01103">
    <property type="entry name" value="Omp85"/>
    <property type="match status" value="1"/>
</dbReference>
<evidence type="ECO:0000256" key="3">
    <source>
        <dbReference type="SAM" id="SignalP"/>
    </source>
</evidence>
<keyword evidence="6" id="KW-1185">Reference proteome</keyword>
<sequence length="445" mass="50479">MKKALCLLITILTVFSAYAQDQFTKQGWNFGALPTVTFDSDLGFQYGGLINLYHYGDGSRYPKYDHSLYLEISRYTKGSGINRLYYDSDQLIDGLQTSLDISYLSDRAYDFFGFNGYDAVVNKDWFDDEKTDYRTRMFYKYDRKLFRFKVDLIGKLHGEKLKWVGGINLLNFKLGLVDIDKLNKGKDEADKLPSHETEPGLFQKYQEWGIISEKEAGGGFVPTVKAGLVYDSRDNKPNPMKGIWTEAVILGSPEFLGGEQNFAKLSLIHRQYFTIIPNDLSFAYRLDYQTTLGGNAPFYYQTQLITSVLKGATSEGLGGASSLRGVLRNRVVGDGVFLGNIEARWKFSRFSFINNNFYLGLNGFLDFGQVTKKIDVNTAGLINDEINNELPGNYFENDAEKMHYSYGLGLRVVMNENFIVRCDYGVAANERDGDSGLYIGLNYLF</sequence>
<dbReference type="OrthoDB" id="9771071at2"/>
<evidence type="ECO:0000259" key="4">
    <source>
        <dbReference type="Pfam" id="PF01103"/>
    </source>
</evidence>
<feature type="chain" id="PRO_5017267450" description="Bacterial surface antigen (D15) domain-containing protein" evidence="3">
    <location>
        <begin position="20"/>
        <end position="445"/>
    </location>
</feature>
<feature type="signal peptide" evidence="3">
    <location>
        <begin position="1"/>
        <end position="19"/>
    </location>
</feature>
<feature type="domain" description="Bacterial surface antigen (D15)" evidence="4">
    <location>
        <begin position="92"/>
        <end position="437"/>
    </location>
</feature>
<evidence type="ECO:0000313" key="5">
    <source>
        <dbReference type="EMBL" id="RIJ47963.1"/>
    </source>
</evidence>